<organism evidence="6 7">
    <name type="scientific">Elsinoe batatas</name>
    <dbReference type="NCBI Taxonomy" id="2601811"/>
    <lineage>
        <taxon>Eukaryota</taxon>
        <taxon>Fungi</taxon>
        <taxon>Dikarya</taxon>
        <taxon>Ascomycota</taxon>
        <taxon>Pezizomycotina</taxon>
        <taxon>Dothideomycetes</taxon>
        <taxon>Dothideomycetidae</taxon>
        <taxon>Myriangiales</taxon>
        <taxon>Elsinoaceae</taxon>
        <taxon>Elsinoe</taxon>
    </lineage>
</organism>
<keyword evidence="3" id="KW-0175">Coiled coil</keyword>
<keyword evidence="7" id="KW-1185">Reference proteome</keyword>
<reference evidence="6" key="1">
    <citation type="submission" date="2021-07" db="EMBL/GenBank/DDBJ databases">
        <title>Elsinoe batatas strain:CRI-CJ2 Genome sequencing and assembly.</title>
        <authorList>
            <person name="Huang L."/>
        </authorList>
    </citation>
    <scope>NUCLEOTIDE SEQUENCE</scope>
    <source>
        <strain evidence="6">CRI-CJ2</strain>
    </source>
</reference>
<evidence type="ECO:0000313" key="7">
    <source>
        <dbReference type="Proteomes" id="UP000809789"/>
    </source>
</evidence>
<dbReference type="PANTHER" id="PTHR18921">
    <property type="entry name" value="MYOSIN HEAVY CHAIN - RELATED"/>
    <property type="match status" value="1"/>
</dbReference>
<comment type="caution">
    <text evidence="6">The sequence shown here is derived from an EMBL/GenBank/DDBJ whole genome shotgun (WGS) entry which is preliminary data.</text>
</comment>
<feature type="compositionally biased region" description="Basic residues" evidence="4">
    <location>
        <begin position="14"/>
        <end position="23"/>
    </location>
</feature>
<dbReference type="InterPro" id="IPR019459">
    <property type="entry name" value="GRAB"/>
</dbReference>
<evidence type="ECO:0000256" key="2">
    <source>
        <dbReference type="ARBA" id="ARBA00023034"/>
    </source>
</evidence>
<feature type="region of interest" description="Disordered" evidence="4">
    <location>
        <begin position="1"/>
        <end position="154"/>
    </location>
</feature>
<gene>
    <name evidence="6" type="ORF">KVT40_002697</name>
</gene>
<dbReference type="GO" id="GO:0006888">
    <property type="term" value="P:endoplasmic reticulum to Golgi vesicle-mediated transport"/>
    <property type="evidence" value="ECO:0007669"/>
    <property type="project" value="TreeGrafter"/>
</dbReference>
<dbReference type="InterPro" id="IPR000237">
    <property type="entry name" value="GRIP_dom"/>
</dbReference>
<dbReference type="PROSITE" id="PS50913">
    <property type="entry name" value="GRIP"/>
    <property type="match status" value="1"/>
</dbReference>
<dbReference type="EMBL" id="JAESVG020000003">
    <property type="protein sequence ID" value="KAG8628832.1"/>
    <property type="molecule type" value="Genomic_DNA"/>
</dbReference>
<dbReference type="Pfam" id="PF10375">
    <property type="entry name" value="GRAB"/>
    <property type="match status" value="1"/>
</dbReference>
<feature type="compositionally biased region" description="Basic and acidic residues" evidence="4">
    <location>
        <begin position="78"/>
        <end position="92"/>
    </location>
</feature>
<dbReference type="OrthoDB" id="425925at2759"/>
<evidence type="ECO:0000256" key="3">
    <source>
        <dbReference type="ARBA" id="ARBA00023054"/>
    </source>
</evidence>
<feature type="region of interest" description="Disordered" evidence="4">
    <location>
        <begin position="459"/>
        <end position="499"/>
    </location>
</feature>
<feature type="compositionally biased region" description="Basic and acidic residues" evidence="4">
    <location>
        <begin position="100"/>
        <end position="115"/>
    </location>
</feature>
<evidence type="ECO:0000259" key="5">
    <source>
        <dbReference type="PROSITE" id="PS50913"/>
    </source>
</evidence>
<dbReference type="PANTHER" id="PTHR18921:SF2">
    <property type="entry name" value="THYROID RECEPTOR-INTERACTING PROTEIN 11"/>
    <property type="match status" value="1"/>
</dbReference>
<accession>A0A8K0PHS0</accession>
<feature type="compositionally biased region" description="Polar residues" evidence="4">
    <location>
        <begin position="481"/>
        <end position="499"/>
    </location>
</feature>
<dbReference type="Proteomes" id="UP000809789">
    <property type="component" value="Unassembled WGS sequence"/>
</dbReference>
<feature type="compositionally biased region" description="Acidic residues" evidence="4">
    <location>
        <begin position="46"/>
        <end position="59"/>
    </location>
</feature>
<dbReference type="GO" id="GO:0007030">
    <property type="term" value="P:Golgi organization"/>
    <property type="evidence" value="ECO:0007669"/>
    <property type="project" value="TreeGrafter"/>
</dbReference>
<proteinExistence type="predicted"/>
<evidence type="ECO:0000313" key="6">
    <source>
        <dbReference type="EMBL" id="KAG8628832.1"/>
    </source>
</evidence>
<feature type="compositionally biased region" description="Basic and acidic residues" evidence="4">
    <location>
        <begin position="123"/>
        <end position="153"/>
    </location>
</feature>
<dbReference type="AlphaFoldDB" id="A0A8K0PHS0"/>
<keyword evidence="2" id="KW-0333">Golgi apparatus</keyword>
<evidence type="ECO:0000256" key="4">
    <source>
        <dbReference type="SAM" id="MobiDB-lite"/>
    </source>
</evidence>
<dbReference type="GO" id="GO:0005794">
    <property type="term" value="C:Golgi apparatus"/>
    <property type="evidence" value="ECO:0007669"/>
    <property type="project" value="UniProtKB-SubCell"/>
</dbReference>
<sequence>MAPSPDADTGSKSASKKKRKNKKRGGEKITNGDDATQAIETTNGPVEDDEAEEEGEDDVDPSRNQSVVESSVEGPAEEVSKDLAIRNGDHPAKAAAGDDVSARLDAAEKERDTVRAEVAQLRKSLEGIQSKHEEELSSIREEKEEAEAGKEKANSQYQTLLGRVNTIRTQLGDRLKADAEELSIARSQIEELEQKNSDLRKTQDDRQQTITKLQNELNSQKSEVDSIRSRSNLSTTNFSKERDELNSQLAYAKEEFENAKQAMQDWEVLAMEERSLRESLSEKVGELEDQVMSHREAYERAINERDVLNNTVEGLQRALQEIQEARKRELRETVEASESKLEALKKQADEAAHRATTAAEQLETTKRELQRALPFEKEVKEKNLLIGKLRHEAVILNDHLTKALRFLKRGKPEDNVDRQIVTNHFLHFLALDRSDPKKFQILQLIAALLGWSDEQREQAGLSRPGASNAQLRVPLSPFRRTPSTPSLSTDYIDNPTGQQSRESLAELWSDFLEREAEAGGGSRATSRRGSIAASQRSGSVISPPSRDGVGSALRGSISGANSHPPVPEET</sequence>
<name>A0A8K0PHS0_9PEZI</name>
<feature type="compositionally biased region" description="Low complexity" evidence="4">
    <location>
        <begin position="523"/>
        <end position="534"/>
    </location>
</feature>
<comment type="subcellular location">
    <subcellularLocation>
        <location evidence="1">Golgi apparatus</location>
    </subcellularLocation>
</comment>
<protein>
    <recommendedName>
        <fullName evidence="5">GRIP domain-containing protein</fullName>
    </recommendedName>
</protein>
<feature type="compositionally biased region" description="Polar residues" evidence="4">
    <location>
        <begin position="229"/>
        <end position="238"/>
    </location>
</feature>
<feature type="region of interest" description="Disordered" evidence="4">
    <location>
        <begin position="213"/>
        <end position="241"/>
    </location>
</feature>
<feature type="region of interest" description="Disordered" evidence="4">
    <location>
        <begin position="515"/>
        <end position="570"/>
    </location>
</feature>
<dbReference type="GO" id="GO:0031267">
    <property type="term" value="F:small GTPase binding"/>
    <property type="evidence" value="ECO:0007669"/>
    <property type="project" value="TreeGrafter"/>
</dbReference>
<dbReference type="Gene3D" id="1.10.287.2610">
    <property type="match status" value="1"/>
</dbReference>
<feature type="domain" description="GRIP" evidence="5">
    <location>
        <begin position="411"/>
        <end position="462"/>
    </location>
</feature>
<evidence type="ECO:0000256" key="1">
    <source>
        <dbReference type="ARBA" id="ARBA00004555"/>
    </source>
</evidence>